<accession>A0AAW1W793</accession>
<reference evidence="1 2" key="1">
    <citation type="journal article" date="2023" name="G3 (Bethesda)">
        <title>A chromosome-length genome assembly and annotation of blackberry (Rubus argutus, cv. 'Hillquist').</title>
        <authorList>
            <person name="Bruna T."/>
            <person name="Aryal R."/>
            <person name="Dudchenko O."/>
            <person name="Sargent D.J."/>
            <person name="Mead D."/>
            <person name="Buti M."/>
            <person name="Cavallini A."/>
            <person name="Hytonen T."/>
            <person name="Andres J."/>
            <person name="Pham M."/>
            <person name="Weisz D."/>
            <person name="Mascagni F."/>
            <person name="Usai G."/>
            <person name="Natali L."/>
            <person name="Bassil N."/>
            <person name="Fernandez G.E."/>
            <person name="Lomsadze A."/>
            <person name="Armour M."/>
            <person name="Olukolu B."/>
            <person name="Poorten T."/>
            <person name="Britton C."/>
            <person name="Davik J."/>
            <person name="Ashrafi H."/>
            <person name="Aiden E.L."/>
            <person name="Borodovsky M."/>
            <person name="Worthington M."/>
        </authorList>
    </citation>
    <scope>NUCLEOTIDE SEQUENCE [LARGE SCALE GENOMIC DNA]</scope>
    <source>
        <strain evidence="1">PI 553951</strain>
    </source>
</reference>
<comment type="caution">
    <text evidence="1">The sequence shown here is derived from an EMBL/GenBank/DDBJ whole genome shotgun (WGS) entry which is preliminary data.</text>
</comment>
<sequence>MMRRQFLKSNLGRVSTIFAALSLRVVTKDVGSLGISNSRQTADQVTPFSSIFVPNIMDRAQEDILFSFTTFLRGILHIASIAWTAAFSGLRDSKIPPQNRT</sequence>
<evidence type="ECO:0000313" key="1">
    <source>
        <dbReference type="EMBL" id="KAK9919706.1"/>
    </source>
</evidence>
<dbReference type="AlphaFoldDB" id="A0AAW1W793"/>
<gene>
    <name evidence="1" type="ORF">M0R45_028287</name>
</gene>
<name>A0AAW1W793_RUBAR</name>
<protein>
    <submittedName>
        <fullName evidence="1">Uncharacterized protein</fullName>
    </submittedName>
</protein>
<organism evidence="1 2">
    <name type="scientific">Rubus argutus</name>
    <name type="common">Southern blackberry</name>
    <dbReference type="NCBI Taxonomy" id="59490"/>
    <lineage>
        <taxon>Eukaryota</taxon>
        <taxon>Viridiplantae</taxon>
        <taxon>Streptophyta</taxon>
        <taxon>Embryophyta</taxon>
        <taxon>Tracheophyta</taxon>
        <taxon>Spermatophyta</taxon>
        <taxon>Magnoliopsida</taxon>
        <taxon>eudicotyledons</taxon>
        <taxon>Gunneridae</taxon>
        <taxon>Pentapetalae</taxon>
        <taxon>rosids</taxon>
        <taxon>fabids</taxon>
        <taxon>Rosales</taxon>
        <taxon>Rosaceae</taxon>
        <taxon>Rosoideae</taxon>
        <taxon>Rosoideae incertae sedis</taxon>
        <taxon>Rubus</taxon>
    </lineage>
</organism>
<proteinExistence type="predicted"/>
<evidence type="ECO:0000313" key="2">
    <source>
        <dbReference type="Proteomes" id="UP001457282"/>
    </source>
</evidence>
<dbReference type="Proteomes" id="UP001457282">
    <property type="component" value="Unassembled WGS sequence"/>
</dbReference>
<keyword evidence="2" id="KW-1185">Reference proteome</keyword>
<dbReference type="EMBL" id="JBEDUW010000006">
    <property type="protein sequence ID" value="KAK9919706.1"/>
    <property type="molecule type" value="Genomic_DNA"/>
</dbReference>